<sequence length="189" mass="20795">MTSYNHAFIPGSLREIPELQDPRRTSQVFEKDDDRKVGMKARASIASIKAVDIMNPAPPTVRASSKIRAAVDILQSLEVRYLPVVDDDETLVGLLSDRELRTIRIPYFVGNEYVGSLQEALSMNVARLLLGVAPRVDIDADTTDLMALMAHHRVGALPVTHKNGKLVGIITYLDLCRGLSRETAAFVAV</sequence>
<dbReference type="Gene3D" id="3.10.580.10">
    <property type="entry name" value="CBS-domain"/>
    <property type="match status" value="1"/>
</dbReference>
<feature type="domain" description="CBS" evidence="3">
    <location>
        <begin position="123"/>
        <end position="185"/>
    </location>
</feature>
<dbReference type="PANTHER" id="PTHR43080:SF2">
    <property type="entry name" value="CBS DOMAIN-CONTAINING PROTEIN"/>
    <property type="match status" value="1"/>
</dbReference>
<protein>
    <submittedName>
        <fullName evidence="4">CBS domain-containing protein</fullName>
    </submittedName>
</protein>
<keyword evidence="1 2" id="KW-0129">CBS domain</keyword>
<proteinExistence type="predicted"/>
<evidence type="ECO:0000256" key="2">
    <source>
        <dbReference type="PROSITE-ProRule" id="PRU00703"/>
    </source>
</evidence>
<dbReference type="PANTHER" id="PTHR43080">
    <property type="entry name" value="CBS DOMAIN-CONTAINING PROTEIN CBSX3, MITOCHONDRIAL"/>
    <property type="match status" value="1"/>
</dbReference>
<accession>A0ABZ2LWB3</accession>
<dbReference type="InterPro" id="IPR000644">
    <property type="entry name" value="CBS_dom"/>
</dbReference>
<dbReference type="PROSITE" id="PS51371">
    <property type="entry name" value="CBS"/>
    <property type="match status" value="2"/>
</dbReference>
<dbReference type="InterPro" id="IPR051257">
    <property type="entry name" value="Diverse_CBS-Domain"/>
</dbReference>
<dbReference type="EMBL" id="CP089984">
    <property type="protein sequence ID" value="WXB14143.1"/>
    <property type="molecule type" value="Genomic_DNA"/>
</dbReference>
<dbReference type="InterPro" id="IPR046342">
    <property type="entry name" value="CBS_dom_sf"/>
</dbReference>
<evidence type="ECO:0000259" key="3">
    <source>
        <dbReference type="PROSITE" id="PS51371"/>
    </source>
</evidence>
<dbReference type="SUPFAM" id="SSF54631">
    <property type="entry name" value="CBS-domain pair"/>
    <property type="match status" value="1"/>
</dbReference>
<evidence type="ECO:0000313" key="4">
    <source>
        <dbReference type="EMBL" id="WXB14143.1"/>
    </source>
</evidence>
<evidence type="ECO:0000313" key="5">
    <source>
        <dbReference type="Proteomes" id="UP001370348"/>
    </source>
</evidence>
<name>A0ABZ2LWB3_9BACT</name>
<reference evidence="4 5" key="1">
    <citation type="submission" date="2021-12" db="EMBL/GenBank/DDBJ databases">
        <title>Discovery of the Pendulisporaceae a myxobacterial family with distinct sporulation behavior and unique specialized metabolism.</title>
        <authorList>
            <person name="Garcia R."/>
            <person name="Popoff A."/>
            <person name="Bader C.D."/>
            <person name="Loehr J."/>
            <person name="Walesch S."/>
            <person name="Walt C."/>
            <person name="Boldt J."/>
            <person name="Bunk B."/>
            <person name="Haeckl F.J.F.P.J."/>
            <person name="Gunesch A.P."/>
            <person name="Birkelbach J."/>
            <person name="Nuebel U."/>
            <person name="Pietschmann T."/>
            <person name="Bach T."/>
            <person name="Mueller R."/>
        </authorList>
    </citation>
    <scope>NUCLEOTIDE SEQUENCE [LARGE SCALE GENOMIC DNA]</scope>
    <source>
        <strain evidence="4 5">MSr11954</strain>
    </source>
</reference>
<dbReference type="RefSeq" id="WP_394823760.1">
    <property type="nucleotide sequence ID" value="NZ_CP089984.1"/>
</dbReference>
<dbReference type="Pfam" id="PF00571">
    <property type="entry name" value="CBS"/>
    <property type="match status" value="2"/>
</dbReference>
<dbReference type="Proteomes" id="UP001370348">
    <property type="component" value="Chromosome"/>
</dbReference>
<evidence type="ECO:0000256" key="1">
    <source>
        <dbReference type="ARBA" id="ARBA00023122"/>
    </source>
</evidence>
<feature type="domain" description="CBS" evidence="3">
    <location>
        <begin position="54"/>
        <end position="113"/>
    </location>
</feature>
<organism evidence="4 5">
    <name type="scientific">Pendulispora albinea</name>
    <dbReference type="NCBI Taxonomy" id="2741071"/>
    <lineage>
        <taxon>Bacteria</taxon>
        <taxon>Pseudomonadati</taxon>
        <taxon>Myxococcota</taxon>
        <taxon>Myxococcia</taxon>
        <taxon>Myxococcales</taxon>
        <taxon>Sorangiineae</taxon>
        <taxon>Pendulisporaceae</taxon>
        <taxon>Pendulispora</taxon>
    </lineage>
</organism>
<keyword evidence="5" id="KW-1185">Reference proteome</keyword>
<gene>
    <name evidence="4" type="ORF">LZC94_40725</name>
</gene>
<dbReference type="SMART" id="SM00116">
    <property type="entry name" value="CBS"/>
    <property type="match status" value="2"/>
</dbReference>
<dbReference type="CDD" id="cd02205">
    <property type="entry name" value="CBS_pair_SF"/>
    <property type="match status" value="1"/>
</dbReference>